<accession>A0A380W6X5</accession>
<dbReference type="InterPro" id="IPR003018">
    <property type="entry name" value="GAF"/>
</dbReference>
<dbReference type="InterPro" id="IPR005467">
    <property type="entry name" value="His_kinase_dom"/>
</dbReference>
<dbReference type="Gene3D" id="3.40.50.300">
    <property type="entry name" value="P-loop containing nucleotide triphosphate hydrolases"/>
    <property type="match status" value="1"/>
</dbReference>
<reference evidence="15 16" key="1">
    <citation type="submission" date="2018-06" db="EMBL/GenBank/DDBJ databases">
        <authorList>
            <consortium name="Pathogen Informatics"/>
            <person name="Doyle S."/>
        </authorList>
    </citation>
    <scope>NUCLEOTIDE SEQUENCE [LARGE SCALE GENOMIC DNA]</scope>
    <source>
        <strain evidence="15 16">NCTC12722</strain>
    </source>
</reference>
<evidence type="ECO:0000256" key="10">
    <source>
        <dbReference type="ARBA" id="ARBA00022989"/>
    </source>
</evidence>
<evidence type="ECO:0000313" key="15">
    <source>
        <dbReference type="EMBL" id="SUU84704.1"/>
    </source>
</evidence>
<dbReference type="Gene3D" id="1.20.120.620">
    <property type="entry name" value="Backbone structure of the membrane domain of e. Coli histidine kinase receptor kdpd"/>
    <property type="match status" value="1"/>
</dbReference>
<dbReference type="InterPro" id="IPR003594">
    <property type="entry name" value="HATPase_dom"/>
</dbReference>
<dbReference type="GO" id="GO:0000155">
    <property type="term" value="F:phosphorelay sensor kinase activity"/>
    <property type="evidence" value="ECO:0007669"/>
    <property type="project" value="InterPro"/>
</dbReference>
<dbReference type="InterPro" id="IPR027417">
    <property type="entry name" value="P-loop_NTPase"/>
</dbReference>
<dbReference type="PANTHER" id="PTHR45569:SF1">
    <property type="entry name" value="SENSOR PROTEIN KDPD"/>
    <property type="match status" value="1"/>
</dbReference>
<dbReference type="PROSITE" id="PS50109">
    <property type="entry name" value="HIS_KIN"/>
    <property type="match status" value="1"/>
</dbReference>
<dbReference type="SUPFAM" id="SSF55781">
    <property type="entry name" value="GAF domain-like"/>
    <property type="match status" value="1"/>
</dbReference>
<feature type="transmembrane region" description="Helical" evidence="13">
    <location>
        <begin position="420"/>
        <end position="440"/>
    </location>
</feature>
<name>A0A380W6X5_AFIFE</name>
<dbReference type="Gene3D" id="1.10.287.130">
    <property type="match status" value="1"/>
</dbReference>
<dbReference type="Gene3D" id="3.30.450.40">
    <property type="match status" value="1"/>
</dbReference>
<dbReference type="InterPro" id="IPR036097">
    <property type="entry name" value="HisK_dim/P_sf"/>
</dbReference>
<dbReference type="Pfam" id="PF02702">
    <property type="entry name" value="KdpD"/>
    <property type="match status" value="1"/>
</dbReference>
<dbReference type="InterPro" id="IPR025201">
    <property type="entry name" value="KdpD_TM"/>
</dbReference>
<evidence type="ECO:0000256" key="4">
    <source>
        <dbReference type="ARBA" id="ARBA00022553"/>
    </source>
</evidence>
<dbReference type="InterPro" id="IPR003852">
    <property type="entry name" value="Sig_transdc_His_kinase_KdpD_N"/>
</dbReference>
<evidence type="ECO:0000256" key="8">
    <source>
        <dbReference type="ARBA" id="ARBA00022777"/>
    </source>
</evidence>
<sequence>MAIEPAQRASPDALLARARKEDRGHLKIFLGAAPGVGKTYAMLAAARAESSGGRDVVAGLIETHGRRETETLAEGLETLPRKSIIYRNQVLHEFDLDAALERRPGLLLVDEYAHSNVPGSRHPKRWQDVDELLKAGIDVWSTLNIQHLESLNDVVQKITNVRVRETVPDIVFDKADEVMLVDFPPDELLKRLAEGKVYVQDTAARAVESFFKPQNLTALRELALRRAAERVDADLVERMQAEAIEGPWAAGERILACIGPDPISPAVVRTAKRLADLMDAPWIAVTVERPGVNPDETARKRLDDAMALARSLGADTDTLTGADIPAELLRFARFENVTQIVVGRSRNGFINELLRRSLPHELVRRTQDIAIHLVTRDRDSSRPRWRLPPLNANATAFLSATALIVGATGIGTILTDLTPIPNLSLIYLLAVLLTAVRFGIWPAVYASLLSFAAYNFFFIAPLYTFTIAEPYELLALAIFLLVAIITSAVAGRARYQAGVSASRMRAMRRLYEFTRRLSRLATPDAVAEGAASEMHISLARSIVVLMDNDTDLDLIAAWPPEDSLDAAAMMAARWAYQHNEPAGANTGTLPTIPWYFIPLRFGDRMLGVVGVAREKDQRDLDSESLALLDTLAEQAAAALDRAMLSREMVSAKTATEAERVRNTMLASISHDFRTPLSSILGSASSLLDYGEKLDPAARSDLLQHIKVEAEGLDELVRNLLAVTRIEAGALELRHDWVDLREIVQRIVSAARRRGAGQHFETKLPQDLPLIRADAALIEQAVGTIVANAVTHTPRETVIRIEGAVNENEVELAVVDDGPGIPPDALPRIFEKFVSLGGTSNADGGQGTGLGLAIAKGIAEAHGGSVEAQSPIAHGHGTRFVLHLPRGRAES</sequence>
<dbReference type="Gene3D" id="3.30.565.10">
    <property type="entry name" value="Histidine kinase-like ATPase, C-terminal domain"/>
    <property type="match status" value="1"/>
</dbReference>
<dbReference type="GO" id="GO:0005524">
    <property type="term" value="F:ATP binding"/>
    <property type="evidence" value="ECO:0007669"/>
    <property type="project" value="UniProtKB-KW"/>
</dbReference>
<dbReference type="Pfam" id="PF13492">
    <property type="entry name" value="GAF_3"/>
    <property type="match status" value="1"/>
</dbReference>
<comment type="subcellular location">
    <subcellularLocation>
        <location evidence="2">Membrane</location>
        <topology evidence="2">Multi-pass membrane protein</topology>
    </subcellularLocation>
</comment>
<feature type="transmembrane region" description="Helical" evidence="13">
    <location>
        <begin position="447"/>
        <end position="467"/>
    </location>
</feature>
<keyword evidence="10 13" id="KW-1133">Transmembrane helix</keyword>
<keyword evidence="12 13" id="KW-0472">Membrane</keyword>
<evidence type="ECO:0000256" key="5">
    <source>
        <dbReference type="ARBA" id="ARBA00022679"/>
    </source>
</evidence>
<dbReference type="CDD" id="cd00075">
    <property type="entry name" value="HATPase"/>
    <property type="match status" value="1"/>
</dbReference>
<keyword evidence="9" id="KW-0067">ATP-binding</keyword>
<dbReference type="SUPFAM" id="SSF55874">
    <property type="entry name" value="ATPase domain of HSP90 chaperone/DNA topoisomerase II/histidine kinase"/>
    <property type="match status" value="1"/>
</dbReference>
<proteinExistence type="predicted"/>
<comment type="catalytic activity">
    <reaction evidence="1">
        <text>ATP + protein L-histidine = ADP + protein N-phospho-L-histidine.</text>
        <dbReference type="EC" id="2.7.13.3"/>
    </reaction>
</comment>
<dbReference type="InterPro" id="IPR036890">
    <property type="entry name" value="HATPase_C_sf"/>
</dbReference>
<dbReference type="AlphaFoldDB" id="A0A380W6X5"/>
<dbReference type="Pfam" id="PF00512">
    <property type="entry name" value="HisKA"/>
    <property type="match status" value="1"/>
</dbReference>
<dbReference type="InterPro" id="IPR038318">
    <property type="entry name" value="KdpD_sf"/>
</dbReference>
<dbReference type="Pfam" id="PF02518">
    <property type="entry name" value="HATPase_c"/>
    <property type="match status" value="1"/>
</dbReference>
<dbReference type="InterPro" id="IPR003661">
    <property type="entry name" value="HisK_dim/P_dom"/>
</dbReference>
<dbReference type="InterPro" id="IPR014729">
    <property type="entry name" value="Rossmann-like_a/b/a_fold"/>
</dbReference>
<keyword evidence="4" id="KW-0597">Phosphoprotein</keyword>
<dbReference type="CDD" id="cd00082">
    <property type="entry name" value="HisKA"/>
    <property type="match status" value="1"/>
</dbReference>
<dbReference type="PRINTS" id="PR00344">
    <property type="entry name" value="BCTRLSENSOR"/>
</dbReference>
<evidence type="ECO:0000256" key="2">
    <source>
        <dbReference type="ARBA" id="ARBA00004141"/>
    </source>
</evidence>
<dbReference type="InterPro" id="IPR052023">
    <property type="entry name" value="Histidine_kinase_KdpD"/>
</dbReference>
<organism evidence="15 16">
    <name type="scientific">Afipia felis</name>
    <name type="common">Cat scratch disease bacillus</name>
    <dbReference type="NCBI Taxonomy" id="1035"/>
    <lineage>
        <taxon>Bacteria</taxon>
        <taxon>Pseudomonadati</taxon>
        <taxon>Pseudomonadota</taxon>
        <taxon>Alphaproteobacteria</taxon>
        <taxon>Hyphomicrobiales</taxon>
        <taxon>Nitrobacteraceae</taxon>
        <taxon>Afipia</taxon>
    </lineage>
</organism>
<evidence type="ECO:0000256" key="1">
    <source>
        <dbReference type="ARBA" id="ARBA00000085"/>
    </source>
</evidence>
<evidence type="ECO:0000256" key="11">
    <source>
        <dbReference type="ARBA" id="ARBA00023012"/>
    </source>
</evidence>
<keyword evidence="8" id="KW-0418">Kinase</keyword>
<dbReference type="SUPFAM" id="SSF47384">
    <property type="entry name" value="Homodimeric domain of signal transducing histidine kinase"/>
    <property type="match status" value="1"/>
</dbReference>
<dbReference type="InterPro" id="IPR004358">
    <property type="entry name" value="Sig_transdc_His_kin-like_C"/>
</dbReference>
<dbReference type="RefSeq" id="WP_002715529.1">
    <property type="nucleotide sequence ID" value="NZ_UFSI01000001.1"/>
</dbReference>
<feature type="transmembrane region" description="Helical" evidence="13">
    <location>
        <begin position="390"/>
        <end position="414"/>
    </location>
</feature>
<dbReference type="PANTHER" id="PTHR45569">
    <property type="entry name" value="SENSOR PROTEIN KDPD"/>
    <property type="match status" value="1"/>
</dbReference>
<dbReference type="Proteomes" id="UP000254343">
    <property type="component" value="Unassembled WGS sequence"/>
</dbReference>
<evidence type="ECO:0000313" key="16">
    <source>
        <dbReference type="Proteomes" id="UP000254343"/>
    </source>
</evidence>
<dbReference type="EC" id="2.7.13.3" evidence="3"/>
<keyword evidence="7" id="KW-0547">Nucleotide-binding</keyword>
<dbReference type="SUPFAM" id="SSF52402">
    <property type="entry name" value="Adenine nucleotide alpha hydrolases-like"/>
    <property type="match status" value="1"/>
</dbReference>
<protein>
    <recommendedName>
        <fullName evidence="3">histidine kinase</fullName>
        <ecNumber evidence="3">2.7.13.3</ecNumber>
    </recommendedName>
</protein>
<dbReference type="GO" id="GO:0005886">
    <property type="term" value="C:plasma membrane"/>
    <property type="evidence" value="ECO:0007669"/>
    <property type="project" value="TreeGrafter"/>
</dbReference>
<dbReference type="FunFam" id="3.40.50.300:FF:000483">
    <property type="entry name" value="Sensor histidine kinase KdpD"/>
    <property type="match status" value="1"/>
</dbReference>
<dbReference type="OrthoDB" id="9806130at2"/>
<feature type="transmembrane region" description="Helical" evidence="13">
    <location>
        <begin position="473"/>
        <end position="495"/>
    </location>
</feature>
<feature type="domain" description="Histidine kinase" evidence="14">
    <location>
        <begin position="667"/>
        <end position="887"/>
    </location>
</feature>
<dbReference type="SMART" id="SM00388">
    <property type="entry name" value="HisKA"/>
    <property type="match status" value="1"/>
</dbReference>
<dbReference type="Pfam" id="PF13493">
    <property type="entry name" value="DUF4118"/>
    <property type="match status" value="1"/>
</dbReference>
<dbReference type="GO" id="GO:0005737">
    <property type="term" value="C:cytoplasm"/>
    <property type="evidence" value="ECO:0007669"/>
    <property type="project" value="UniProtKB-ARBA"/>
</dbReference>
<gene>
    <name evidence="15" type="primary">kdpD</name>
    <name evidence="15" type="ORF">NCTC12722_01902</name>
</gene>
<evidence type="ECO:0000259" key="14">
    <source>
        <dbReference type="PROSITE" id="PS50109"/>
    </source>
</evidence>
<evidence type="ECO:0000256" key="7">
    <source>
        <dbReference type="ARBA" id="ARBA00022741"/>
    </source>
</evidence>
<dbReference type="EMBL" id="UIGB01000001">
    <property type="protein sequence ID" value="SUU84704.1"/>
    <property type="molecule type" value="Genomic_DNA"/>
</dbReference>
<dbReference type="SMART" id="SM00387">
    <property type="entry name" value="HATPase_c"/>
    <property type="match status" value="1"/>
</dbReference>
<keyword evidence="11" id="KW-0902">Two-component regulatory system</keyword>
<evidence type="ECO:0000256" key="12">
    <source>
        <dbReference type="ARBA" id="ARBA00023136"/>
    </source>
</evidence>
<keyword evidence="5 15" id="KW-0808">Transferase</keyword>
<evidence type="ECO:0000256" key="9">
    <source>
        <dbReference type="ARBA" id="ARBA00022840"/>
    </source>
</evidence>
<dbReference type="Gene3D" id="3.40.50.620">
    <property type="entry name" value="HUPs"/>
    <property type="match status" value="1"/>
</dbReference>
<keyword evidence="6 13" id="KW-0812">Transmembrane</keyword>
<dbReference type="InterPro" id="IPR029016">
    <property type="entry name" value="GAF-like_dom_sf"/>
</dbReference>
<evidence type="ECO:0000256" key="6">
    <source>
        <dbReference type="ARBA" id="ARBA00022692"/>
    </source>
</evidence>
<evidence type="ECO:0000256" key="13">
    <source>
        <dbReference type="SAM" id="Phobius"/>
    </source>
</evidence>
<evidence type="ECO:0000256" key="3">
    <source>
        <dbReference type="ARBA" id="ARBA00012438"/>
    </source>
</evidence>